<reference evidence="1" key="1">
    <citation type="journal article" date="2014" name="Front. Microbiol.">
        <title>High frequency of phylogenetically diverse reductive dehalogenase-homologous genes in deep subseafloor sedimentary metagenomes.</title>
        <authorList>
            <person name="Kawai M."/>
            <person name="Futagami T."/>
            <person name="Toyoda A."/>
            <person name="Takaki Y."/>
            <person name="Nishi S."/>
            <person name="Hori S."/>
            <person name="Arai W."/>
            <person name="Tsubouchi T."/>
            <person name="Morono Y."/>
            <person name="Uchiyama I."/>
            <person name="Ito T."/>
            <person name="Fujiyama A."/>
            <person name="Inagaki F."/>
            <person name="Takami H."/>
        </authorList>
    </citation>
    <scope>NUCLEOTIDE SEQUENCE</scope>
    <source>
        <strain evidence="1">Expedition CK06-06</strain>
    </source>
</reference>
<protein>
    <submittedName>
        <fullName evidence="1">Uncharacterized protein</fullName>
    </submittedName>
</protein>
<name>X1KVY7_9ZZZZ</name>
<feature type="non-terminal residue" evidence="1">
    <location>
        <position position="31"/>
    </location>
</feature>
<sequence>MFDNCTQPLPLDNLDSNFIAGDALIDSQGRP</sequence>
<organism evidence="1">
    <name type="scientific">marine sediment metagenome</name>
    <dbReference type="NCBI Taxonomy" id="412755"/>
    <lineage>
        <taxon>unclassified sequences</taxon>
        <taxon>metagenomes</taxon>
        <taxon>ecological metagenomes</taxon>
    </lineage>
</organism>
<accession>X1KVY7</accession>
<comment type="caution">
    <text evidence="1">The sequence shown here is derived from an EMBL/GenBank/DDBJ whole genome shotgun (WGS) entry which is preliminary data.</text>
</comment>
<dbReference type="EMBL" id="BARV01009023">
    <property type="protein sequence ID" value="GAI11252.1"/>
    <property type="molecule type" value="Genomic_DNA"/>
</dbReference>
<evidence type="ECO:0000313" key="1">
    <source>
        <dbReference type="EMBL" id="GAI11252.1"/>
    </source>
</evidence>
<gene>
    <name evidence="1" type="ORF">S06H3_17944</name>
</gene>
<proteinExistence type="predicted"/>
<dbReference type="AlphaFoldDB" id="X1KVY7"/>